<protein>
    <submittedName>
        <fullName evidence="6">Tbf1p</fullName>
    </submittedName>
</protein>
<dbReference type="GeneID" id="30034720"/>
<evidence type="ECO:0000313" key="6">
    <source>
        <dbReference type="EMBL" id="ANB15150.1"/>
    </source>
</evidence>
<dbReference type="RefSeq" id="XP_018737627.1">
    <property type="nucleotide sequence ID" value="XM_018879740.1"/>
</dbReference>
<feature type="compositionally biased region" description="Basic and acidic residues" evidence="4">
    <location>
        <begin position="77"/>
        <end position="88"/>
    </location>
</feature>
<evidence type="ECO:0000256" key="3">
    <source>
        <dbReference type="ARBA" id="ARBA00023306"/>
    </source>
</evidence>
<dbReference type="PANTHER" id="PTHR47807">
    <property type="entry name" value="PROTEIN TBF1"/>
    <property type="match status" value="1"/>
</dbReference>
<dbReference type="KEGG" id="slb:AWJ20_2772"/>
<dbReference type="PANTHER" id="PTHR47807:SF1">
    <property type="entry name" value="PROTEIN TBF1"/>
    <property type="match status" value="1"/>
</dbReference>
<keyword evidence="1" id="KW-0238">DNA-binding</keyword>
<keyword evidence="3" id="KW-0131">Cell cycle</keyword>
<evidence type="ECO:0000256" key="4">
    <source>
        <dbReference type="SAM" id="MobiDB-lite"/>
    </source>
</evidence>
<feature type="compositionally biased region" description="Polar residues" evidence="4">
    <location>
        <begin position="757"/>
        <end position="782"/>
    </location>
</feature>
<feature type="compositionally biased region" description="Basic and acidic residues" evidence="4">
    <location>
        <begin position="97"/>
        <end position="119"/>
    </location>
</feature>
<proteinExistence type="predicted"/>
<dbReference type="OrthoDB" id="3366990at2759"/>
<dbReference type="SMART" id="SM00717">
    <property type="entry name" value="SANT"/>
    <property type="match status" value="1"/>
</dbReference>
<dbReference type="Pfam" id="PF08558">
    <property type="entry name" value="TRF"/>
    <property type="match status" value="1"/>
</dbReference>
<feature type="region of interest" description="Disordered" evidence="4">
    <location>
        <begin position="734"/>
        <end position="841"/>
    </location>
</feature>
<keyword evidence="2" id="KW-0539">Nucleus</keyword>
<gene>
    <name evidence="6" type="primary">TBF1</name>
    <name evidence="6" type="ORF">AWJ20_2772</name>
</gene>
<dbReference type="AlphaFoldDB" id="A0A161HH11"/>
<feature type="compositionally biased region" description="Basic residues" evidence="4">
    <location>
        <begin position="739"/>
        <end position="748"/>
    </location>
</feature>
<evidence type="ECO:0000259" key="5">
    <source>
        <dbReference type="SMART" id="SM00717"/>
    </source>
</evidence>
<dbReference type="InterPro" id="IPR013867">
    <property type="entry name" value="Telomere_rpt-bd_fac_dimer_dom"/>
</dbReference>
<dbReference type="GO" id="GO:0042803">
    <property type="term" value="F:protein homodimerization activity"/>
    <property type="evidence" value="ECO:0007669"/>
    <property type="project" value="InterPro"/>
</dbReference>
<feature type="compositionally biased region" description="Basic and acidic residues" evidence="4">
    <location>
        <begin position="1"/>
        <end position="16"/>
    </location>
</feature>
<feature type="region of interest" description="Disordered" evidence="4">
    <location>
        <begin position="583"/>
        <end position="611"/>
    </location>
</feature>
<feature type="region of interest" description="Disordered" evidence="4">
    <location>
        <begin position="630"/>
        <end position="650"/>
    </location>
</feature>
<name>A0A161HH11_9ASCO</name>
<feature type="compositionally biased region" description="Polar residues" evidence="4">
    <location>
        <begin position="596"/>
        <end position="605"/>
    </location>
</feature>
<dbReference type="Gene3D" id="1.10.10.60">
    <property type="entry name" value="Homeodomain-like"/>
    <property type="match status" value="1"/>
</dbReference>
<keyword evidence="7" id="KW-1185">Reference proteome</keyword>
<evidence type="ECO:0000256" key="2">
    <source>
        <dbReference type="ARBA" id="ARBA00023242"/>
    </source>
</evidence>
<sequence>MNFDNHSDGVDQHDPNSHPLSEQELIELIEKNASALQEQVEAASVAIVANDHVDSSENNHQLAQSNPQILGLDNNESDFRHPEKRPLDDVDNTLDQPDTKKHNKDYEEADKASDQARDEELKNAFSELNQKLAGEKPAEDTQPPLNPVGPQEDFSKLLEMNEADQLRFLTQHLQSVQESVGNDAETPAVTHSAFQPIEGEHSTTSLSEPKHIPGGSSETFATHVTLESSNVDPLISKAQEATQTTTASATAKKSDMTIENLAVDKALVGETEEEPVITGISKGAKPNGDSDDILVVDSRDLGEEDKEAKILIRVGALTVIGSLATQILDLLLGKNSYQDTLNIVTQPKSNRGIAYSMLLDIFQRTKLVFSDEQFLSSSIEGLDNTSRSTKQIVQRANLVTFLAAVFGSIEVGFYHLNEYFLETFVPENGKLLKPLASLFLDLKTQAYISALGQNEKSKTDVLNDLFPENLEQVLYSFRPDRKSLSPSEEEFITKCKRRRSRLESEESSETLAQTYQWLSFLKELTEYTGKAHNQVAQVYNGNSGATLPIVTQGISAGATVNSGSESITTSKKPIVQVWNSHGTQPSTAFPARPDNMLNSTSNQGTESDESNYSDSLMAYKAARKLMASNSTTSFNEKPENSSPSTVPGKTGSIVYARRPWTNEEEEALIQGLDAVDGPYWSQILELYGPGGSISEVLKDRNQVQLKDKARNLKIFFLKSGIPVPRSFQYVTGDINARSQAHKKTKEKRKGGEASDTPPGTITPNKNSNQPTPQSQVDSSRTEAISHAPSWPSSSDETGVDPILFPASPAANRPPPDTDPKPTSPETTVEFNSSQILQNDNVSETNVNAVDDFHSDNKSRQAEESTTMVAGGDDASNLEQLLQRVGEFISREGDQ</sequence>
<dbReference type="SUPFAM" id="SSF46689">
    <property type="entry name" value="Homeodomain-like"/>
    <property type="match status" value="1"/>
</dbReference>
<feature type="region of interest" description="Disordered" evidence="4">
    <location>
        <begin position="1"/>
        <end position="23"/>
    </location>
</feature>
<feature type="domain" description="Myb-like" evidence="5">
    <location>
        <begin position="656"/>
        <end position="715"/>
    </location>
</feature>
<feature type="region of interest" description="Disordered" evidence="4">
    <location>
        <begin position="56"/>
        <end position="119"/>
    </location>
</feature>
<dbReference type="Proteomes" id="UP000189580">
    <property type="component" value="Chromosome b"/>
</dbReference>
<dbReference type="CDD" id="cd11660">
    <property type="entry name" value="SANT_TRF"/>
    <property type="match status" value="1"/>
</dbReference>
<dbReference type="InterPro" id="IPR001005">
    <property type="entry name" value="SANT/Myb"/>
</dbReference>
<organism evidence="6 7">
    <name type="scientific">Sugiyamaella lignohabitans</name>
    <dbReference type="NCBI Taxonomy" id="796027"/>
    <lineage>
        <taxon>Eukaryota</taxon>
        <taxon>Fungi</taxon>
        <taxon>Dikarya</taxon>
        <taxon>Ascomycota</taxon>
        <taxon>Saccharomycotina</taxon>
        <taxon>Dipodascomycetes</taxon>
        <taxon>Dipodascales</taxon>
        <taxon>Trichomonascaceae</taxon>
        <taxon>Sugiyamaella</taxon>
    </lineage>
</organism>
<dbReference type="InterPro" id="IPR009057">
    <property type="entry name" value="Homeodomain-like_sf"/>
</dbReference>
<feature type="compositionally biased region" description="Polar residues" evidence="4">
    <location>
        <begin position="58"/>
        <end position="68"/>
    </location>
</feature>
<feature type="compositionally biased region" description="Polar residues" evidence="4">
    <location>
        <begin position="828"/>
        <end position="841"/>
    </location>
</feature>
<accession>A0A161HH11</accession>
<dbReference type="InterPro" id="IPR052833">
    <property type="entry name" value="Telomeric_DNA-bd_trans-reg"/>
</dbReference>
<reference evidence="6 7" key="1">
    <citation type="submission" date="2016-02" db="EMBL/GenBank/DDBJ databases">
        <title>Complete genome sequence and transcriptome regulation of the pentose utilising yeast Sugiyamaella lignohabitans.</title>
        <authorList>
            <person name="Bellasio M."/>
            <person name="Peymann A."/>
            <person name="Valli M."/>
            <person name="Sipitzky M."/>
            <person name="Graf A."/>
            <person name="Sauer M."/>
            <person name="Marx H."/>
            <person name="Mattanovich D."/>
        </authorList>
    </citation>
    <scope>NUCLEOTIDE SEQUENCE [LARGE SCALE GENOMIC DNA]</scope>
    <source>
        <strain evidence="6 7">CBS 10342</strain>
    </source>
</reference>
<feature type="compositionally biased region" description="Polar residues" evidence="4">
    <location>
        <begin position="630"/>
        <end position="647"/>
    </location>
</feature>
<dbReference type="FunFam" id="1.10.10.60:FF:000137">
    <property type="entry name" value="MYB DNA binding protein"/>
    <property type="match status" value="1"/>
</dbReference>
<evidence type="ECO:0000313" key="7">
    <source>
        <dbReference type="Proteomes" id="UP000189580"/>
    </source>
</evidence>
<dbReference type="GO" id="GO:0003691">
    <property type="term" value="F:double-stranded telomeric DNA binding"/>
    <property type="evidence" value="ECO:0007669"/>
    <property type="project" value="TreeGrafter"/>
</dbReference>
<dbReference type="GO" id="GO:0010833">
    <property type="term" value="P:telomere maintenance via telomere lengthening"/>
    <property type="evidence" value="ECO:0007669"/>
    <property type="project" value="TreeGrafter"/>
</dbReference>
<dbReference type="EMBL" id="CP014503">
    <property type="protein sequence ID" value="ANB15150.1"/>
    <property type="molecule type" value="Genomic_DNA"/>
</dbReference>
<evidence type="ECO:0000256" key="1">
    <source>
        <dbReference type="ARBA" id="ARBA00023125"/>
    </source>
</evidence>